<accession>A0P0P9</accession>
<organism evidence="1 2">
    <name type="scientific">Roseibium aggregatum (strain ATCC 25650 / DSM 13394 / JCM 20685 / NBRC 16684 / NCIMB 2208 / IAM 12614 / B1)</name>
    <name type="common">Stappia aggregata</name>
    <dbReference type="NCBI Taxonomy" id="384765"/>
    <lineage>
        <taxon>Bacteria</taxon>
        <taxon>Pseudomonadati</taxon>
        <taxon>Pseudomonadota</taxon>
        <taxon>Alphaproteobacteria</taxon>
        <taxon>Hyphomicrobiales</taxon>
        <taxon>Stappiaceae</taxon>
        <taxon>Roseibium</taxon>
    </lineage>
</organism>
<evidence type="ECO:0000313" key="1">
    <source>
        <dbReference type="EMBL" id="EAV41363.1"/>
    </source>
</evidence>
<reference evidence="1 2" key="1">
    <citation type="submission" date="2006-05" db="EMBL/GenBank/DDBJ databases">
        <authorList>
            <person name="King G."/>
            <person name="Ferriera S."/>
            <person name="Johnson J."/>
            <person name="Kravitz S."/>
            <person name="Beeson K."/>
            <person name="Sutton G."/>
            <person name="Rogers Y.-H."/>
            <person name="Friedman R."/>
            <person name="Frazier M."/>
            <person name="Venter J.C."/>
        </authorList>
    </citation>
    <scope>NUCLEOTIDE SEQUENCE [LARGE SCALE GENOMIC DNA]</scope>
    <source>
        <strain evidence="2">ATCC 25650 / DSM 13394 / JCM 20685 / NBRC 16684 / NCIMB 2208 / IAM 12614 / B1</strain>
    </source>
</reference>
<dbReference type="EMBL" id="AAUW01000021">
    <property type="protein sequence ID" value="EAV41363.1"/>
    <property type="molecule type" value="Genomic_DNA"/>
</dbReference>
<protein>
    <submittedName>
        <fullName evidence="1">Uncharacterized protein</fullName>
    </submittedName>
</protein>
<proteinExistence type="predicted"/>
<dbReference type="AlphaFoldDB" id="A0P0P9"/>
<gene>
    <name evidence="1" type="ORF">SIAM614_01194</name>
</gene>
<evidence type="ECO:0000313" key="2">
    <source>
        <dbReference type="Proteomes" id="UP000004848"/>
    </source>
</evidence>
<comment type="caution">
    <text evidence="1">The sequence shown here is derived from an EMBL/GenBank/DDBJ whole genome shotgun (WGS) entry which is preliminary data.</text>
</comment>
<sequence length="40" mass="4083">MARLRSQTLDIARANGVSNVAKALWAPAIGPTGALSYAGL</sequence>
<dbReference type="Proteomes" id="UP000004848">
    <property type="component" value="Unassembled WGS sequence"/>
</dbReference>
<name>A0P0P9_ROSAI</name>